<reference evidence="3" key="1">
    <citation type="submission" date="2013-05" db="EMBL/GenBank/DDBJ databases">
        <authorList>
            <person name="Yim A.K.Y."/>
            <person name="Chan T.F."/>
            <person name="Ji K.M."/>
            <person name="Liu X.Y."/>
            <person name="Zhou J.W."/>
            <person name="Li R.Q."/>
            <person name="Yang K.Y."/>
            <person name="Li J."/>
            <person name="Li M."/>
            <person name="Law P.T.W."/>
            <person name="Wu Y.L."/>
            <person name="Cai Z.L."/>
            <person name="Qin H."/>
            <person name="Bao Y."/>
            <person name="Leung R.K.K."/>
            <person name="Ng P.K.S."/>
            <person name="Zou J."/>
            <person name="Zhong X.J."/>
            <person name="Ran P.X."/>
            <person name="Zhong N.S."/>
            <person name="Liu Z.G."/>
            <person name="Tsui S.K.W."/>
        </authorList>
    </citation>
    <scope>NUCLEOTIDE SEQUENCE</scope>
    <source>
        <strain evidence="3">Derf</strain>
        <tissue evidence="3">Whole organism</tissue>
    </source>
</reference>
<reference evidence="3" key="2">
    <citation type="journal article" date="2022" name="Res Sq">
        <title>Comparative Genomics Reveals Insights into the Divergent Evolution of Astigmatic Mites and Household Pest Adaptations.</title>
        <authorList>
            <person name="Xiong Q."/>
            <person name="Wan A.T.-Y."/>
            <person name="Liu X.-Y."/>
            <person name="Fung C.S.-H."/>
            <person name="Xiao X."/>
            <person name="Malainual N."/>
            <person name="Hou J."/>
            <person name="Wang L."/>
            <person name="Wang M."/>
            <person name="Yang K."/>
            <person name="Cui Y."/>
            <person name="Leung E."/>
            <person name="Nong W."/>
            <person name="Shin S.-K."/>
            <person name="Au S."/>
            <person name="Jeong K.Y."/>
            <person name="Chew F.T."/>
            <person name="Hui J."/>
            <person name="Leung T.F."/>
            <person name="Tungtrongchitr A."/>
            <person name="Zhong N."/>
            <person name="Liu Z."/>
            <person name="Tsui S."/>
        </authorList>
    </citation>
    <scope>NUCLEOTIDE SEQUENCE</scope>
    <source>
        <strain evidence="3">Derf</strain>
        <tissue evidence="3">Whole organism</tissue>
    </source>
</reference>
<keyword evidence="1" id="KW-0812">Transmembrane</keyword>
<sequence>MNRYIYTLVFIIIIVTIILLLFLQQPPKQQQQQQQSFDLHQKVKKININFNQSLVTDDYDNDEDKDSEHHHHKLMIQMDPFKRAVHRRYIGLEKENNCEWKGPFRFIQAADTQYGMIHQFQTISYNQASYDESRPRIDEYKRSAIGEWHEEMRLSTLAIEQWNQMKPKPRFVVICGDLVNDFPGEALRRRQLNDFKETFAKHLDQSIPLILLPGNHDILDRPTVDSIEKYRQEFGDDYFAFWVDGVMFLVINAQYYKDNTMTKEMAAHHERWIDSKLSEANEHDYKHIIVFQHIPWFIHDPDEPDDEIFNIAIDERKRMLKKFNDNGIRAIFCGHYHRNAGGHFEQMELIVTSAMGAQIPPIDRREIARKSGYRIVHVDEHRLQHEYVEIEPTISSTTATT</sequence>
<dbReference type="InterPro" id="IPR051918">
    <property type="entry name" value="STPP_CPPED1"/>
</dbReference>
<evidence type="ECO:0000313" key="4">
    <source>
        <dbReference type="Proteomes" id="UP000790347"/>
    </source>
</evidence>
<feature type="transmembrane region" description="Helical" evidence="1">
    <location>
        <begin position="6"/>
        <end position="23"/>
    </location>
</feature>
<dbReference type="Proteomes" id="UP000790347">
    <property type="component" value="Unassembled WGS sequence"/>
</dbReference>
<accession>A0A922I7W6</accession>
<protein>
    <submittedName>
        <fullName evidence="3">Serine/threonine-protein phosphatase cpped1</fullName>
    </submittedName>
</protein>
<dbReference type="AlphaFoldDB" id="A0A922I7W6"/>
<proteinExistence type="predicted"/>
<dbReference type="SUPFAM" id="SSF56300">
    <property type="entry name" value="Metallo-dependent phosphatases"/>
    <property type="match status" value="1"/>
</dbReference>
<name>A0A922I7W6_DERFA</name>
<gene>
    <name evidence="3" type="primary">CPPED1</name>
    <name evidence="3" type="ORF">DERF_005899</name>
</gene>
<dbReference type="PANTHER" id="PTHR43143">
    <property type="entry name" value="METALLOPHOSPHOESTERASE, CALCINEURIN SUPERFAMILY"/>
    <property type="match status" value="1"/>
</dbReference>
<evidence type="ECO:0000256" key="1">
    <source>
        <dbReference type="SAM" id="Phobius"/>
    </source>
</evidence>
<comment type="caution">
    <text evidence="3">The sequence shown here is derived from an EMBL/GenBank/DDBJ whole genome shotgun (WGS) entry which is preliminary data.</text>
</comment>
<dbReference type="PANTHER" id="PTHR43143:SF1">
    <property type="entry name" value="SERINE_THREONINE-PROTEIN PHOSPHATASE CPPED1"/>
    <property type="match status" value="1"/>
</dbReference>
<dbReference type="InterPro" id="IPR004843">
    <property type="entry name" value="Calcineurin-like_PHP"/>
</dbReference>
<dbReference type="Gene3D" id="3.60.21.10">
    <property type="match status" value="1"/>
</dbReference>
<keyword evidence="4" id="KW-1185">Reference proteome</keyword>
<evidence type="ECO:0000313" key="3">
    <source>
        <dbReference type="EMBL" id="KAH9522315.1"/>
    </source>
</evidence>
<dbReference type="EMBL" id="ASGP02000002">
    <property type="protein sequence ID" value="KAH9522315.1"/>
    <property type="molecule type" value="Genomic_DNA"/>
</dbReference>
<keyword evidence="1" id="KW-1133">Transmembrane helix</keyword>
<evidence type="ECO:0000259" key="2">
    <source>
        <dbReference type="Pfam" id="PF00149"/>
    </source>
</evidence>
<dbReference type="Pfam" id="PF00149">
    <property type="entry name" value="Metallophos"/>
    <property type="match status" value="1"/>
</dbReference>
<dbReference type="InterPro" id="IPR029052">
    <property type="entry name" value="Metallo-depent_PP-like"/>
</dbReference>
<dbReference type="GO" id="GO:0016787">
    <property type="term" value="F:hydrolase activity"/>
    <property type="evidence" value="ECO:0007669"/>
    <property type="project" value="InterPro"/>
</dbReference>
<organism evidence="3 4">
    <name type="scientific">Dermatophagoides farinae</name>
    <name type="common">American house dust mite</name>
    <dbReference type="NCBI Taxonomy" id="6954"/>
    <lineage>
        <taxon>Eukaryota</taxon>
        <taxon>Metazoa</taxon>
        <taxon>Ecdysozoa</taxon>
        <taxon>Arthropoda</taxon>
        <taxon>Chelicerata</taxon>
        <taxon>Arachnida</taxon>
        <taxon>Acari</taxon>
        <taxon>Acariformes</taxon>
        <taxon>Sarcoptiformes</taxon>
        <taxon>Astigmata</taxon>
        <taxon>Psoroptidia</taxon>
        <taxon>Analgoidea</taxon>
        <taxon>Pyroglyphidae</taxon>
        <taxon>Dermatophagoidinae</taxon>
        <taxon>Dermatophagoides</taxon>
    </lineage>
</organism>
<feature type="domain" description="Calcineurin-like phosphoesterase" evidence="2">
    <location>
        <begin position="161"/>
        <end position="338"/>
    </location>
</feature>
<keyword evidence="1" id="KW-0472">Membrane</keyword>